<sequence length="227" mass="23350" precursor="true">MASFAARALRSLRDPWSLVVAGIGAGSAWAIGLPVGAAGLVGAGMLGVAAVVGGAVRKEDQPPPAQLRRGTVQHDMLQTLQGYRADLGRLASGPQSPAVGVTAREAGEAAVEAERVARNVALAVDAVDDALVKAQAVARQLPGSADVQATVQRIGGRREQLLTKLHDAVGEVGELYARLLELSTTAGLVGMETDAGSRAADVNDSLDAIRLVFAELETDASRTRAML</sequence>
<dbReference type="RefSeq" id="WP_015749074.1">
    <property type="nucleotide sequence ID" value="NC_013235.1"/>
</dbReference>
<dbReference type="HOGENOM" id="CLU_1218700_0_0_11"/>
<proteinExistence type="predicted"/>
<protein>
    <submittedName>
        <fullName evidence="2">Uncharacterized protein</fullName>
    </submittedName>
</protein>
<evidence type="ECO:0000313" key="2">
    <source>
        <dbReference type="EMBL" id="ACV80248.1"/>
    </source>
</evidence>
<dbReference type="EMBL" id="CP001737">
    <property type="protein sequence ID" value="ACV80248.1"/>
    <property type="molecule type" value="Genomic_DNA"/>
</dbReference>
<dbReference type="Proteomes" id="UP000002218">
    <property type="component" value="Chromosome"/>
</dbReference>
<keyword evidence="1" id="KW-1133">Transmembrane helix</keyword>
<reference evidence="2 3" key="2">
    <citation type="journal article" date="2010" name="Stand. Genomic Sci.">
        <title>Complete genome sequence of Nakamurella multipartita type strain (Y-104).</title>
        <authorList>
            <person name="Tice H."/>
            <person name="Mayilraj S."/>
            <person name="Sims D."/>
            <person name="Lapidus A."/>
            <person name="Nolan M."/>
            <person name="Lucas S."/>
            <person name="Glavina Del Rio T."/>
            <person name="Copeland A."/>
            <person name="Cheng J.F."/>
            <person name="Meincke L."/>
            <person name="Bruce D."/>
            <person name="Goodwin L."/>
            <person name="Pitluck S."/>
            <person name="Ivanova N."/>
            <person name="Mavromatis K."/>
            <person name="Ovchinnikova G."/>
            <person name="Pati A."/>
            <person name="Chen A."/>
            <person name="Palaniappan K."/>
            <person name="Land M."/>
            <person name="Hauser L."/>
            <person name="Chang Y.J."/>
            <person name="Jeffries C.D."/>
            <person name="Detter J.C."/>
            <person name="Brettin T."/>
            <person name="Rohde M."/>
            <person name="Goker M."/>
            <person name="Bristow J."/>
            <person name="Eisen J.A."/>
            <person name="Markowitz V."/>
            <person name="Hugenholtz P."/>
            <person name="Kyrpides N.C."/>
            <person name="Klenk H.P."/>
            <person name="Chen F."/>
        </authorList>
    </citation>
    <scope>NUCLEOTIDE SEQUENCE [LARGE SCALE GENOMIC DNA]</scope>
    <source>
        <strain evidence="3">ATCC 700099 / DSM 44233 / CIP 104796 / JCM 9543 / NBRC 105858 / Y-104</strain>
    </source>
</reference>
<evidence type="ECO:0000256" key="1">
    <source>
        <dbReference type="SAM" id="Phobius"/>
    </source>
</evidence>
<keyword evidence="1" id="KW-0812">Transmembrane</keyword>
<keyword evidence="1" id="KW-0472">Membrane</keyword>
<dbReference type="AlphaFoldDB" id="C8XH17"/>
<name>C8XH17_NAKMY</name>
<keyword evidence="3" id="KW-1185">Reference proteome</keyword>
<dbReference type="KEGG" id="nml:Namu_3956"/>
<dbReference type="InParanoid" id="C8XH17"/>
<evidence type="ECO:0000313" key="3">
    <source>
        <dbReference type="Proteomes" id="UP000002218"/>
    </source>
</evidence>
<organism evidence="2 3">
    <name type="scientific">Nakamurella multipartita (strain ATCC 700099 / DSM 44233 / CIP 104796 / JCM 9543 / NBRC 105858 / Y-104)</name>
    <name type="common">Microsphaera multipartita</name>
    <dbReference type="NCBI Taxonomy" id="479431"/>
    <lineage>
        <taxon>Bacteria</taxon>
        <taxon>Bacillati</taxon>
        <taxon>Actinomycetota</taxon>
        <taxon>Actinomycetes</taxon>
        <taxon>Nakamurellales</taxon>
        <taxon>Nakamurellaceae</taxon>
        <taxon>Nakamurella</taxon>
    </lineage>
</organism>
<gene>
    <name evidence="2" type="ordered locus">Namu_3956</name>
</gene>
<feature type="transmembrane region" description="Helical" evidence="1">
    <location>
        <begin position="12"/>
        <end position="31"/>
    </location>
</feature>
<dbReference type="OrthoDB" id="9954663at2"/>
<dbReference type="eggNOG" id="ENOG502ZTBS">
    <property type="taxonomic scope" value="Bacteria"/>
</dbReference>
<accession>C8XH17</accession>
<reference evidence="3" key="1">
    <citation type="submission" date="2009-09" db="EMBL/GenBank/DDBJ databases">
        <title>The complete genome of Nakamurella multipartita DSM 44233.</title>
        <authorList>
            <consortium name="US DOE Joint Genome Institute (JGI-PGF)"/>
            <person name="Lucas S."/>
            <person name="Copeland A."/>
            <person name="Lapidus A."/>
            <person name="Glavina del Rio T."/>
            <person name="Dalin E."/>
            <person name="Tice H."/>
            <person name="Bruce D."/>
            <person name="Goodwin L."/>
            <person name="Pitluck S."/>
            <person name="Kyrpides N."/>
            <person name="Mavromatis K."/>
            <person name="Ivanova N."/>
            <person name="Ovchinnikova G."/>
            <person name="Sims D."/>
            <person name="Meincke L."/>
            <person name="Brettin T."/>
            <person name="Detter J.C."/>
            <person name="Han C."/>
            <person name="Larimer F."/>
            <person name="Land M."/>
            <person name="Hauser L."/>
            <person name="Markowitz V."/>
            <person name="Cheng J.-F."/>
            <person name="Hugenholtz P."/>
            <person name="Woyke T."/>
            <person name="Wu D."/>
            <person name="Klenk H.-P."/>
            <person name="Eisen J.A."/>
        </authorList>
    </citation>
    <scope>NUCLEOTIDE SEQUENCE [LARGE SCALE GENOMIC DNA]</scope>
    <source>
        <strain evidence="3">ATCC 700099 / DSM 44233 / CIP 104796 / JCM 9543 / NBRC 105858 / Y-104</strain>
    </source>
</reference>